<evidence type="ECO:0000256" key="1">
    <source>
        <dbReference type="ARBA" id="ARBA00023172"/>
    </source>
</evidence>
<evidence type="ECO:0000313" key="3">
    <source>
        <dbReference type="EMBL" id="KRK70827.1"/>
    </source>
</evidence>
<dbReference type="PROSITE" id="PS51898">
    <property type="entry name" value="TYR_RECOMBINASE"/>
    <property type="match status" value="1"/>
</dbReference>
<feature type="domain" description="Tyr recombinase" evidence="2">
    <location>
        <begin position="1"/>
        <end position="174"/>
    </location>
</feature>
<evidence type="ECO:0000259" key="2">
    <source>
        <dbReference type="PROSITE" id="PS51898"/>
    </source>
</evidence>
<dbReference type="SUPFAM" id="SSF56349">
    <property type="entry name" value="DNA breaking-rejoining enzymes"/>
    <property type="match status" value="1"/>
</dbReference>
<dbReference type="PATRIC" id="fig|1291734.4.peg.8"/>
<dbReference type="GO" id="GO:0006310">
    <property type="term" value="P:DNA recombination"/>
    <property type="evidence" value="ECO:0007669"/>
    <property type="project" value="UniProtKB-KW"/>
</dbReference>
<keyword evidence="1" id="KW-0233">DNA recombination</keyword>
<dbReference type="InterPro" id="IPR013762">
    <property type="entry name" value="Integrase-like_cat_sf"/>
</dbReference>
<dbReference type="Proteomes" id="UP000051804">
    <property type="component" value="Unassembled WGS sequence"/>
</dbReference>
<keyword evidence="4" id="KW-1185">Reference proteome</keyword>
<dbReference type="InterPro" id="IPR002104">
    <property type="entry name" value="Integrase_catalytic"/>
</dbReference>
<dbReference type="GO" id="GO:0015074">
    <property type="term" value="P:DNA integration"/>
    <property type="evidence" value="ECO:0007669"/>
    <property type="project" value="InterPro"/>
</dbReference>
<dbReference type="GO" id="GO:0003677">
    <property type="term" value="F:DNA binding"/>
    <property type="evidence" value="ECO:0007669"/>
    <property type="project" value="InterPro"/>
</dbReference>
<dbReference type="STRING" id="1291734.FD02_GL000007"/>
<dbReference type="InterPro" id="IPR011010">
    <property type="entry name" value="DNA_brk_join_enz"/>
</dbReference>
<proteinExistence type="predicted"/>
<evidence type="ECO:0000313" key="4">
    <source>
        <dbReference type="Proteomes" id="UP000051804"/>
    </source>
</evidence>
<dbReference type="AlphaFoldDB" id="A0A0R1JIF5"/>
<dbReference type="Pfam" id="PF00589">
    <property type="entry name" value="Phage_integrase"/>
    <property type="match status" value="1"/>
</dbReference>
<sequence length="182" mass="20780">MLTDALGLRKGEVMGLRTNSISITHDEVNDRDQAAIKIDLQRTSTKLNGGKLKTPSSYRTIWVFGEMVGLLKFAKVTANNLRARNHIQSANHWLWVDNNGERFYPDYLNRVERKVSKECGIEIYPHLLRHYFATATIASEKPQIDVMHYLGHKNLQMTADYTRATKEASLNVFEGINAFLRG</sequence>
<dbReference type="EMBL" id="AZDJ01000030">
    <property type="protein sequence ID" value="KRK70827.1"/>
    <property type="molecule type" value="Genomic_DNA"/>
</dbReference>
<dbReference type="CDD" id="cd00397">
    <property type="entry name" value="DNA_BRE_C"/>
    <property type="match status" value="1"/>
</dbReference>
<reference evidence="3 4" key="1">
    <citation type="journal article" date="2015" name="Genome Announc.">
        <title>Expanding the biotechnology potential of lactobacilli through comparative genomics of 213 strains and associated genera.</title>
        <authorList>
            <person name="Sun Z."/>
            <person name="Harris H.M."/>
            <person name="McCann A."/>
            <person name="Guo C."/>
            <person name="Argimon S."/>
            <person name="Zhang W."/>
            <person name="Yang X."/>
            <person name="Jeffery I.B."/>
            <person name="Cooney J.C."/>
            <person name="Kagawa T.F."/>
            <person name="Liu W."/>
            <person name="Song Y."/>
            <person name="Salvetti E."/>
            <person name="Wrobel A."/>
            <person name="Rasinkangas P."/>
            <person name="Parkhill J."/>
            <person name="Rea M.C."/>
            <person name="O'Sullivan O."/>
            <person name="Ritari J."/>
            <person name="Douillard F.P."/>
            <person name="Paul Ross R."/>
            <person name="Yang R."/>
            <person name="Briner A.E."/>
            <person name="Felis G.E."/>
            <person name="de Vos W.M."/>
            <person name="Barrangou R."/>
            <person name="Klaenhammer T.R."/>
            <person name="Caufield P.W."/>
            <person name="Cui Y."/>
            <person name="Zhang H."/>
            <person name="O'Toole P.W."/>
        </authorList>
    </citation>
    <scope>NUCLEOTIDE SEQUENCE [LARGE SCALE GENOMIC DNA]</scope>
    <source>
        <strain evidence="3 4">JCM 17158</strain>
    </source>
</reference>
<gene>
    <name evidence="3" type="ORF">FD02_GL000007</name>
</gene>
<organism evidence="3 4">
    <name type="scientific">Lacticaseibacillus nasuensis JCM 17158</name>
    <dbReference type="NCBI Taxonomy" id="1291734"/>
    <lineage>
        <taxon>Bacteria</taxon>
        <taxon>Bacillati</taxon>
        <taxon>Bacillota</taxon>
        <taxon>Bacilli</taxon>
        <taxon>Lactobacillales</taxon>
        <taxon>Lactobacillaceae</taxon>
        <taxon>Lacticaseibacillus</taxon>
    </lineage>
</organism>
<protein>
    <submittedName>
        <fullName evidence="3">Integrase</fullName>
    </submittedName>
</protein>
<dbReference type="Gene3D" id="1.10.443.10">
    <property type="entry name" value="Intergrase catalytic core"/>
    <property type="match status" value="1"/>
</dbReference>
<name>A0A0R1JIF5_9LACO</name>
<comment type="caution">
    <text evidence="3">The sequence shown here is derived from an EMBL/GenBank/DDBJ whole genome shotgun (WGS) entry which is preliminary data.</text>
</comment>
<accession>A0A0R1JIF5</accession>